<protein>
    <submittedName>
        <fullName evidence="2">Astroprincin family protein</fullName>
    </submittedName>
</protein>
<name>A0ABU5S6D4_9BACT</name>
<accession>A0ABU5S6D4</accession>
<reference evidence="2 3" key="1">
    <citation type="submission" date="2023-12" db="EMBL/GenBank/DDBJ databases">
        <title>Novel species of the genus Arcicella isolated from rivers.</title>
        <authorList>
            <person name="Lu H."/>
        </authorList>
    </citation>
    <scope>NUCLEOTIDE SEQUENCE [LARGE SCALE GENOMIC DNA]</scope>
    <source>
        <strain evidence="2 3">DC2W</strain>
    </source>
</reference>
<evidence type="ECO:0000313" key="3">
    <source>
        <dbReference type="Proteomes" id="UP001303899"/>
    </source>
</evidence>
<feature type="domain" description="FAM171 N-terminal" evidence="1">
    <location>
        <begin position="214"/>
        <end position="330"/>
    </location>
</feature>
<evidence type="ECO:0000313" key="2">
    <source>
        <dbReference type="EMBL" id="MEA5404026.1"/>
    </source>
</evidence>
<dbReference type="Proteomes" id="UP001303899">
    <property type="component" value="Unassembled WGS sequence"/>
</dbReference>
<dbReference type="RefSeq" id="WP_323697324.1">
    <property type="nucleotide sequence ID" value="NZ_JAYGIL010000016.1"/>
</dbReference>
<evidence type="ECO:0000259" key="1">
    <source>
        <dbReference type="Pfam" id="PF10577"/>
    </source>
</evidence>
<proteinExistence type="predicted"/>
<gene>
    <name evidence="2" type="ORF">VB776_13940</name>
</gene>
<dbReference type="Pfam" id="PF10577">
    <property type="entry name" value="FAM171A1-2-B_N"/>
    <property type="match status" value="1"/>
</dbReference>
<keyword evidence="3" id="KW-1185">Reference proteome</keyword>
<organism evidence="2 3">
    <name type="scientific">Arcicella gelida</name>
    <dbReference type="NCBI Taxonomy" id="2984195"/>
    <lineage>
        <taxon>Bacteria</taxon>
        <taxon>Pseudomonadati</taxon>
        <taxon>Bacteroidota</taxon>
        <taxon>Cytophagia</taxon>
        <taxon>Cytophagales</taxon>
        <taxon>Flectobacillaceae</taxon>
        <taxon>Arcicella</taxon>
    </lineage>
</organism>
<dbReference type="EMBL" id="JAYGIL010000016">
    <property type="protein sequence ID" value="MEA5404026.1"/>
    <property type="molecule type" value="Genomic_DNA"/>
</dbReference>
<dbReference type="InterPro" id="IPR048530">
    <property type="entry name" value="FAM171_N"/>
</dbReference>
<comment type="caution">
    <text evidence="2">The sequence shown here is derived from an EMBL/GenBank/DDBJ whole genome shotgun (WGS) entry which is preliminary data.</text>
</comment>
<dbReference type="PROSITE" id="PS51257">
    <property type="entry name" value="PROKAR_LIPOPROTEIN"/>
    <property type="match status" value="1"/>
</dbReference>
<sequence>MKLKYSNYFRPILYTVFGLFVVFACQKINPFEDVELTVNTDIYKSPVLLRFVDGNADATKAPSGLKVTIAGPGKDLVLDNTGGRDYTVIGNVLPLVLNKNVNPSLASPIEFTVAVSGEGYVSTSKTIVITSPDDALEFEVPMTNVATPPHGTAVATDVMSLTTGETITVPATAEKPEIAKITIEPGTVVKDESGNVINAKTVETQVVQYGTETEEALVSFPGGFDAENVTMQNGTSSDGAFITGGFVAVDMEADGKKVTSFSKPIEVAVGVSAALENPETGQKVHEGDKIPTWSYDSETGAWKQEGEAIVTKGADGKLTATFKAAHLSYWNLDWFYGACSNNNSNLSFRVTSNVSNYANSYDYFGMVYLVSNSGARSYYKELYDFDVVNGNINNGLYNVSNAPGDFRLQVDVYSREGHRFLGRTEAFSPCTATSIPITLSVPSPPAYLNIDIDFTVKCSNKSLNIKPSTYIDFYDSMNGVWAWTYATSGKGSITLREGREYYFYTYYDGESYWGNVTFGKNSSNIVANGGIGIKGTTSYNATTDRVSVLANYTVNDCE</sequence>